<comment type="similarity">
    <text evidence="3">Belongs to the ScpA family.</text>
</comment>
<keyword evidence="1 3" id="KW-0159">Chromosome partition</keyword>
<comment type="caution">
    <text evidence="4">The sequence shown here is derived from an EMBL/GenBank/DDBJ whole genome shotgun (WGS) entry which is preliminary data.</text>
</comment>
<proteinExistence type="inferred from homology"/>
<evidence type="ECO:0000313" key="4">
    <source>
        <dbReference type="EMBL" id="MDF8371339.1"/>
    </source>
</evidence>
<evidence type="ECO:0000313" key="5">
    <source>
        <dbReference type="Proteomes" id="UP001215461"/>
    </source>
</evidence>
<dbReference type="PANTHER" id="PTHR33969:SF2">
    <property type="entry name" value="SEGREGATION AND CONDENSATION PROTEIN A"/>
    <property type="match status" value="1"/>
</dbReference>
<organism evidence="4 5">
    <name type="scientific">Weissella paramesenteroides</name>
    <name type="common">Leuconostoc paramesenteroides</name>
    <dbReference type="NCBI Taxonomy" id="1249"/>
    <lineage>
        <taxon>Bacteria</taxon>
        <taxon>Bacillati</taxon>
        <taxon>Bacillota</taxon>
        <taxon>Bacilli</taxon>
        <taxon>Lactobacillales</taxon>
        <taxon>Lactobacillaceae</taxon>
        <taxon>Weissella</taxon>
    </lineage>
</organism>
<dbReference type="EMBL" id="JAANXN010000008">
    <property type="protein sequence ID" value="MDF8371339.1"/>
    <property type="molecule type" value="Genomic_DNA"/>
</dbReference>
<name>A0ABD4XJ66_WEIPA</name>
<comment type="subunit">
    <text evidence="3">Component of a cohesin-like complex composed of ScpA, ScpB and the Smc homodimer, in which ScpA and ScpB bind to the head domain of Smc. The presence of the three proteins is required for the association of the complex with DNA.</text>
</comment>
<protein>
    <recommendedName>
        <fullName evidence="2 3">Segregation and condensation protein A</fullName>
    </recommendedName>
</protein>
<comment type="subcellular location">
    <subcellularLocation>
        <location evidence="3">Cytoplasm</location>
    </subcellularLocation>
    <text evidence="3">Associated with two foci at the outer edges of the nucleoid region in young cells, and at four foci within both cell halves in older cells.</text>
</comment>
<keyword evidence="3" id="KW-0132">Cell division</keyword>
<dbReference type="InterPro" id="IPR003768">
    <property type="entry name" value="ScpA"/>
</dbReference>
<dbReference type="AlphaFoldDB" id="A0ABD4XJ66"/>
<dbReference type="Gene3D" id="1.10.10.580">
    <property type="entry name" value="Structural maintenance of chromosome 1. Chain E"/>
    <property type="match status" value="1"/>
</dbReference>
<accession>A0ABD4XJ66</accession>
<dbReference type="GO" id="GO:0005737">
    <property type="term" value="C:cytoplasm"/>
    <property type="evidence" value="ECO:0007669"/>
    <property type="project" value="UniProtKB-SubCell"/>
</dbReference>
<dbReference type="Pfam" id="PF02616">
    <property type="entry name" value="SMC_ScpA"/>
    <property type="match status" value="1"/>
</dbReference>
<reference evidence="4 5" key="1">
    <citation type="submission" date="2020-03" db="EMBL/GenBank/DDBJ databases">
        <title>Comparative genomics of Weissella paramesenteroides.</title>
        <authorList>
            <person name="Kant R."/>
            <person name="Takala T."/>
            <person name="Saris P."/>
        </authorList>
    </citation>
    <scope>NUCLEOTIDE SEQUENCE [LARGE SCALE GENOMIC DNA]</scope>
    <source>
        <strain evidence="4 5">SJ27-4</strain>
    </source>
</reference>
<evidence type="ECO:0000256" key="1">
    <source>
        <dbReference type="ARBA" id="ARBA00022829"/>
    </source>
</evidence>
<dbReference type="InterPro" id="IPR023093">
    <property type="entry name" value="ScpA-like_C"/>
</dbReference>
<dbReference type="PANTHER" id="PTHR33969">
    <property type="entry name" value="SEGREGATION AND CONDENSATION PROTEIN A"/>
    <property type="match status" value="1"/>
</dbReference>
<evidence type="ECO:0000256" key="3">
    <source>
        <dbReference type="HAMAP-Rule" id="MF_01805"/>
    </source>
</evidence>
<keyword evidence="3" id="KW-0131">Cell cycle</keyword>
<keyword evidence="3" id="KW-0963">Cytoplasm</keyword>
<dbReference type="HAMAP" id="MF_01805">
    <property type="entry name" value="ScpA"/>
    <property type="match status" value="1"/>
</dbReference>
<gene>
    <name evidence="3" type="primary">scpA</name>
    <name evidence="4" type="ORF">G9403_06740</name>
</gene>
<dbReference type="GO" id="GO:0007059">
    <property type="term" value="P:chromosome segregation"/>
    <property type="evidence" value="ECO:0007669"/>
    <property type="project" value="UniProtKB-UniRule"/>
</dbReference>
<dbReference type="RefSeq" id="WP_131473640.1">
    <property type="nucleotide sequence ID" value="NZ_CP065046.1"/>
</dbReference>
<dbReference type="Proteomes" id="UP001215461">
    <property type="component" value="Unassembled WGS sequence"/>
</dbReference>
<dbReference type="GO" id="GO:0006260">
    <property type="term" value="P:DNA replication"/>
    <property type="evidence" value="ECO:0007669"/>
    <property type="project" value="UniProtKB-UniRule"/>
</dbReference>
<dbReference type="GO" id="GO:0051301">
    <property type="term" value="P:cell division"/>
    <property type="evidence" value="ECO:0007669"/>
    <property type="project" value="UniProtKB-KW"/>
</dbReference>
<comment type="function">
    <text evidence="3">Participates in chromosomal partition during cell division. May act via the formation of a condensin-like complex containing Smc and ScpB that pull DNA away from mid-cell into both cell halves.</text>
</comment>
<sequence>MSEELTYHIEDFDGPLDLLLHLIRVNEMDIMDIPIVEITAQYLTFLHAEQERNLDVAGEFLVMAATLMSIKANYLLPKNDVFQYDEDLAEFVTEEDPRDTLMAQLIEYQRYQQAAGDLREREEERQLQFSRAPMSIPDDIKGAPLPEGLVLRDLQNAFDRLVKKRYQKRVQPRSLQGDNWSIQQQMTKIMSKVDTDHVVTFDQLFAENADKDEMVTTFMAMLELVRHQHLTMTQNNLFDRIDVSRGKVPYQQESREDEEADAK</sequence>
<dbReference type="Gene3D" id="6.10.250.2410">
    <property type="match status" value="1"/>
</dbReference>
<evidence type="ECO:0000256" key="2">
    <source>
        <dbReference type="ARBA" id="ARBA00044777"/>
    </source>
</evidence>